<dbReference type="EMBL" id="QCYY01002301">
    <property type="protein sequence ID" value="ROT71396.1"/>
    <property type="molecule type" value="Genomic_DNA"/>
</dbReference>
<feature type="region of interest" description="Disordered" evidence="11">
    <location>
        <begin position="361"/>
        <end position="382"/>
    </location>
</feature>
<feature type="compositionally biased region" description="Acidic residues" evidence="11">
    <location>
        <begin position="364"/>
        <end position="377"/>
    </location>
</feature>
<protein>
    <recommendedName>
        <fullName evidence="9">GPN-loop GTPase</fullName>
        <ecNumber evidence="9">3.6.5.-</ecNumber>
    </recommendedName>
</protein>
<dbReference type="Gene3D" id="3.40.50.300">
    <property type="entry name" value="P-loop containing nucleotide triphosphate hydrolases"/>
    <property type="match status" value="1"/>
</dbReference>
<keyword evidence="13" id="KW-1185">Reference proteome</keyword>
<feature type="compositionally biased region" description="Polar residues" evidence="11">
    <location>
        <begin position="31"/>
        <end position="43"/>
    </location>
</feature>
<dbReference type="EC" id="3.6.5.-" evidence="9"/>
<comment type="caution">
    <text evidence="12">The sequence shown here is derived from an EMBL/GenBank/DDBJ whole genome shotgun (WGS) entry which is preliminary data.</text>
</comment>
<dbReference type="Proteomes" id="UP000283509">
    <property type="component" value="Unassembled WGS sequence"/>
</dbReference>
<accession>A0A423T4E0</accession>
<comment type="subcellular location">
    <subcellularLocation>
        <location evidence="9">Cytoplasm</location>
    </subcellularLocation>
    <subcellularLocation>
        <location evidence="9">Nucleus</location>
    </subcellularLocation>
</comment>
<evidence type="ECO:0000256" key="1">
    <source>
        <dbReference type="ARBA" id="ARBA00005290"/>
    </source>
</evidence>
<gene>
    <name evidence="12" type="ORF">C7M84_010272</name>
</gene>
<keyword evidence="5 10" id="KW-0175">Coiled coil</keyword>
<dbReference type="GO" id="GO:0005634">
    <property type="term" value="C:nucleus"/>
    <property type="evidence" value="ECO:0007669"/>
    <property type="project" value="UniProtKB-SubCell"/>
</dbReference>
<feature type="region of interest" description="Disordered" evidence="11">
    <location>
        <begin position="1"/>
        <end position="57"/>
    </location>
</feature>
<dbReference type="SUPFAM" id="SSF52540">
    <property type="entry name" value="P-loop containing nucleoside triphosphate hydrolases"/>
    <property type="match status" value="1"/>
</dbReference>
<comment type="similarity">
    <text evidence="1 9">Belongs to the GPN-loop GTPase family.</text>
</comment>
<evidence type="ECO:0000256" key="8">
    <source>
        <dbReference type="ARBA" id="ARBA00055682"/>
    </source>
</evidence>
<dbReference type="STRING" id="6689.A0A423T4E0"/>
<organism evidence="12 13">
    <name type="scientific">Penaeus vannamei</name>
    <name type="common">Whiteleg shrimp</name>
    <name type="synonym">Litopenaeus vannamei</name>
    <dbReference type="NCBI Taxonomy" id="6689"/>
    <lineage>
        <taxon>Eukaryota</taxon>
        <taxon>Metazoa</taxon>
        <taxon>Ecdysozoa</taxon>
        <taxon>Arthropoda</taxon>
        <taxon>Crustacea</taxon>
        <taxon>Multicrustacea</taxon>
        <taxon>Malacostraca</taxon>
        <taxon>Eumalacostraca</taxon>
        <taxon>Eucarida</taxon>
        <taxon>Decapoda</taxon>
        <taxon>Dendrobranchiata</taxon>
        <taxon>Penaeoidea</taxon>
        <taxon>Penaeidae</taxon>
        <taxon>Penaeus</taxon>
    </lineage>
</organism>
<keyword evidence="3 9" id="KW-0547">Nucleotide-binding</keyword>
<evidence type="ECO:0000256" key="2">
    <source>
        <dbReference type="ARBA" id="ARBA00022490"/>
    </source>
</evidence>
<comment type="subunit">
    <text evidence="9">Binds to RNA polymerase II.</text>
</comment>
<dbReference type="GO" id="GO:0005525">
    <property type="term" value="F:GTP binding"/>
    <property type="evidence" value="ECO:0007669"/>
    <property type="project" value="UniProtKB-KW"/>
</dbReference>
<keyword evidence="6 9" id="KW-0342">GTP-binding</keyword>
<evidence type="ECO:0000256" key="6">
    <source>
        <dbReference type="ARBA" id="ARBA00023134"/>
    </source>
</evidence>
<evidence type="ECO:0000256" key="5">
    <source>
        <dbReference type="ARBA" id="ARBA00023054"/>
    </source>
</evidence>
<dbReference type="CDD" id="cd17870">
    <property type="entry name" value="GPN1"/>
    <property type="match status" value="1"/>
</dbReference>
<dbReference type="InterPro" id="IPR030230">
    <property type="entry name" value="Gpn1/Npa3/XAB1"/>
</dbReference>
<feature type="compositionally biased region" description="Basic and acidic residues" evidence="11">
    <location>
        <begin position="19"/>
        <end position="30"/>
    </location>
</feature>
<keyword evidence="7" id="KW-0539">Nucleus</keyword>
<keyword evidence="4 9" id="KW-0378">Hydrolase</keyword>
<comment type="function">
    <text evidence="8 9">Small GTPase required for proper nuclear import of RNA polymerase II (RNAPII). May act at an RNAP assembly step prior to nuclear import.</text>
</comment>
<dbReference type="AlphaFoldDB" id="A0A423T4E0"/>
<dbReference type="GO" id="GO:0003924">
    <property type="term" value="F:GTPase activity"/>
    <property type="evidence" value="ECO:0007669"/>
    <property type="project" value="InterPro"/>
</dbReference>
<dbReference type="GO" id="GO:0005737">
    <property type="term" value="C:cytoplasm"/>
    <property type="evidence" value="ECO:0007669"/>
    <property type="project" value="UniProtKB-SubCell"/>
</dbReference>
<evidence type="ECO:0000256" key="11">
    <source>
        <dbReference type="SAM" id="MobiDB-lite"/>
    </source>
</evidence>
<evidence type="ECO:0000313" key="13">
    <source>
        <dbReference type="Proteomes" id="UP000283509"/>
    </source>
</evidence>
<evidence type="ECO:0000256" key="3">
    <source>
        <dbReference type="ARBA" id="ARBA00022741"/>
    </source>
</evidence>
<dbReference type="InterPro" id="IPR004130">
    <property type="entry name" value="Gpn"/>
</dbReference>
<sequence length="407" mass="46059">MEVESTEESRVDSGTASVTEEKKSTDKPDTQENNSELPSTSSEDGACSASGPSSSAEKKKKEPLCIIVLGMAGSGKTTFVKRLDSYLNVRKPHYVINLDPAVDKVPYMSYIDIRDTVNYKEVMKQYGLGPNGGIVTSLNLFSTMFDDVLKLLSKKEQDLDYIIFDTPGQIEVFNWSASGPIIAGALAATYPTVIVYVLDVVRSTNPQTFMSNMLYSCSILYKYKLPFIIAMNKIDIISCKYALDWLHDFDEFQDALAAESNYASNLTRSLSLALEEFYSNIKACGVSAFTGEGIDTFMKLTDEAAVEYEEYRAEYEMMKAKKKEAEEQRQKSSLDRIEKDLRKEGLCSVRKSIREDTEIFLTHDEEEEEEALDEDDMEEKRELESFQEFLAKQKVKRDNQKMQQTNS</sequence>
<reference evidence="12 13" key="1">
    <citation type="submission" date="2018-04" db="EMBL/GenBank/DDBJ databases">
        <authorList>
            <person name="Zhang X."/>
            <person name="Yuan J."/>
            <person name="Li F."/>
            <person name="Xiang J."/>
        </authorList>
    </citation>
    <scope>NUCLEOTIDE SEQUENCE [LARGE SCALE GENOMIC DNA]</scope>
    <source>
        <tissue evidence="12">Muscle</tissue>
    </source>
</reference>
<feature type="coiled-coil region" evidence="10">
    <location>
        <begin position="301"/>
        <end position="340"/>
    </location>
</feature>
<dbReference type="PANTHER" id="PTHR21231:SF8">
    <property type="entry name" value="GPN-LOOP GTPASE 1"/>
    <property type="match status" value="1"/>
</dbReference>
<dbReference type="FunFam" id="3.40.50.300:FF:000888">
    <property type="entry name" value="GPN-loop GTPase 1"/>
    <property type="match status" value="1"/>
</dbReference>
<evidence type="ECO:0000313" key="12">
    <source>
        <dbReference type="EMBL" id="ROT71396.1"/>
    </source>
</evidence>
<proteinExistence type="inferred from homology"/>
<dbReference type="InterPro" id="IPR027417">
    <property type="entry name" value="P-loop_NTPase"/>
</dbReference>
<evidence type="ECO:0000256" key="9">
    <source>
        <dbReference type="RuleBase" id="RU365059"/>
    </source>
</evidence>
<dbReference type="PANTHER" id="PTHR21231">
    <property type="entry name" value="XPA-BINDING PROTEIN 1-RELATED"/>
    <property type="match status" value="1"/>
</dbReference>
<evidence type="ECO:0000256" key="10">
    <source>
        <dbReference type="SAM" id="Coils"/>
    </source>
</evidence>
<evidence type="ECO:0000256" key="4">
    <source>
        <dbReference type="ARBA" id="ARBA00022801"/>
    </source>
</evidence>
<reference evidence="12 13" key="2">
    <citation type="submission" date="2019-01" db="EMBL/GenBank/DDBJ databases">
        <title>The decoding of complex shrimp genome reveals the adaptation for benthos swimmer, frequently molting mechanism and breeding impact on genome.</title>
        <authorList>
            <person name="Sun Y."/>
            <person name="Gao Y."/>
            <person name="Yu Y."/>
        </authorList>
    </citation>
    <scope>NUCLEOTIDE SEQUENCE [LARGE SCALE GENOMIC DNA]</scope>
    <source>
        <tissue evidence="12">Muscle</tissue>
    </source>
</reference>
<keyword evidence="2 9" id="KW-0963">Cytoplasm</keyword>
<dbReference type="OrthoDB" id="243313at2759"/>
<name>A0A423T4E0_PENVA</name>
<evidence type="ECO:0000256" key="7">
    <source>
        <dbReference type="ARBA" id="ARBA00023242"/>
    </source>
</evidence>
<dbReference type="Pfam" id="PF03029">
    <property type="entry name" value="ATP_bind_1"/>
    <property type="match status" value="1"/>
</dbReference>